<protein>
    <submittedName>
        <fullName evidence="4">CRYAB</fullName>
    </submittedName>
</protein>
<gene>
    <name evidence="4" type="ORF">LSAA_5453</name>
</gene>
<dbReference type="GO" id="GO:0009408">
    <property type="term" value="P:response to heat"/>
    <property type="evidence" value="ECO:0007669"/>
    <property type="project" value="TreeGrafter"/>
</dbReference>
<dbReference type="InterPro" id="IPR008978">
    <property type="entry name" value="HSP20-like_chaperone"/>
</dbReference>
<dbReference type="GO" id="GO:0005737">
    <property type="term" value="C:cytoplasm"/>
    <property type="evidence" value="ECO:0007669"/>
    <property type="project" value="TreeGrafter"/>
</dbReference>
<organism evidence="4 5">
    <name type="scientific">Lepeophtheirus salmonis</name>
    <name type="common">Salmon louse</name>
    <name type="synonym">Caligus salmonis</name>
    <dbReference type="NCBI Taxonomy" id="72036"/>
    <lineage>
        <taxon>Eukaryota</taxon>
        <taxon>Metazoa</taxon>
        <taxon>Ecdysozoa</taxon>
        <taxon>Arthropoda</taxon>
        <taxon>Crustacea</taxon>
        <taxon>Multicrustacea</taxon>
        <taxon>Hexanauplia</taxon>
        <taxon>Copepoda</taxon>
        <taxon>Siphonostomatoida</taxon>
        <taxon>Caligidae</taxon>
        <taxon>Lepeophtheirus</taxon>
    </lineage>
</organism>
<dbReference type="PANTHER" id="PTHR45640">
    <property type="entry name" value="HEAT SHOCK PROTEIN HSP-12.2-RELATED"/>
    <property type="match status" value="1"/>
</dbReference>
<dbReference type="OrthoDB" id="1431247at2759"/>
<dbReference type="Proteomes" id="UP000675881">
    <property type="component" value="Chromosome 14"/>
</dbReference>
<dbReference type="GO" id="GO:0042026">
    <property type="term" value="P:protein refolding"/>
    <property type="evidence" value="ECO:0007669"/>
    <property type="project" value="TreeGrafter"/>
</dbReference>
<name>A0A7R8H350_LEPSM</name>
<dbReference type="Pfam" id="PF00011">
    <property type="entry name" value="HSP20"/>
    <property type="match status" value="1"/>
</dbReference>
<dbReference type="CDD" id="cd06526">
    <property type="entry name" value="metazoan_ACD"/>
    <property type="match status" value="1"/>
</dbReference>
<evidence type="ECO:0000256" key="1">
    <source>
        <dbReference type="ARBA" id="ARBA00023016"/>
    </source>
</evidence>
<evidence type="ECO:0000313" key="4">
    <source>
        <dbReference type="EMBL" id="CAF2836635.1"/>
    </source>
</evidence>
<dbReference type="PRINTS" id="PR00299">
    <property type="entry name" value="ACRYSTALLIN"/>
</dbReference>
<dbReference type="PROSITE" id="PS01031">
    <property type="entry name" value="SHSP"/>
    <property type="match status" value="1"/>
</dbReference>
<dbReference type="AlphaFoldDB" id="A0A7R8H350"/>
<comment type="similarity">
    <text evidence="2 3">Belongs to the small heat shock protein (HSP20) family.</text>
</comment>
<proteinExistence type="inferred from homology"/>
<evidence type="ECO:0000313" key="5">
    <source>
        <dbReference type="Proteomes" id="UP000675881"/>
    </source>
</evidence>
<dbReference type="InterPro" id="IPR001436">
    <property type="entry name" value="Alpha-crystallin/sHSP_animal"/>
</dbReference>
<keyword evidence="1" id="KW-0346">Stress response</keyword>
<accession>A0A7R8H350</accession>
<dbReference type="GO" id="GO:0005634">
    <property type="term" value="C:nucleus"/>
    <property type="evidence" value="ECO:0007669"/>
    <property type="project" value="TreeGrafter"/>
</dbReference>
<dbReference type="InterPro" id="IPR002068">
    <property type="entry name" value="A-crystallin/Hsp20_dom"/>
</dbReference>
<sequence>MSRVPMTLRDVFWQDPFFESTWSDFDKIRENMIKESNDFWKEVPEMSSLVAIPHKRNWMLSHHLSKDGNAPESIEKVFQKAATAPRDDSTIHELKVHVDKNRFLCVEGKHEVKEDGRFISTQFSRKYTLPKDCIVEEVGSNLSSDGILMISAPKKQKANEKK</sequence>
<evidence type="ECO:0000256" key="3">
    <source>
        <dbReference type="RuleBase" id="RU003616"/>
    </source>
</evidence>
<dbReference type="PANTHER" id="PTHR45640:SF13">
    <property type="entry name" value="HEAT SHOCK PROTEIN 22-RELATED"/>
    <property type="match status" value="1"/>
</dbReference>
<evidence type="ECO:0000256" key="2">
    <source>
        <dbReference type="PROSITE-ProRule" id="PRU00285"/>
    </source>
</evidence>
<dbReference type="GO" id="GO:0051082">
    <property type="term" value="F:unfolded protein binding"/>
    <property type="evidence" value="ECO:0007669"/>
    <property type="project" value="TreeGrafter"/>
</dbReference>
<reference evidence="4" key="1">
    <citation type="submission" date="2021-02" db="EMBL/GenBank/DDBJ databases">
        <authorList>
            <person name="Bekaert M."/>
        </authorList>
    </citation>
    <scope>NUCLEOTIDE SEQUENCE</scope>
    <source>
        <strain evidence="4">IoA-00</strain>
    </source>
</reference>
<dbReference type="SUPFAM" id="SSF49764">
    <property type="entry name" value="HSP20-like chaperones"/>
    <property type="match status" value="1"/>
</dbReference>
<dbReference type="Gene3D" id="2.60.40.790">
    <property type="match status" value="1"/>
</dbReference>
<keyword evidence="5" id="KW-1185">Reference proteome</keyword>
<dbReference type="EMBL" id="HG994593">
    <property type="protein sequence ID" value="CAF2836635.1"/>
    <property type="molecule type" value="Genomic_DNA"/>
</dbReference>